<evidence type="ECO:0000313" key="2">
    <source>
        <dbReference type="EMBL" id="TLD42799.1"/>
    </source>
</evidence>
<accession>A0A533QE18</accession>
<dbReference type="EMBL" id="SULG01000013">
    <property type="protein sequence ID" value="TLD42799.1"/>
    <property type="molecule type" value="Genomic_DNA"/>
</dbReference>
<sequence length="37" mass="4525">MIVYGSEKVWYFRKDKDSKSSRQEGHKKETNKEIMNF</sequence>
<name>A0A533QE18_9BACT</name>
<evidence type="ECO:0000313" key="3">
    <source>
        <dbReference type="Proteomes" id="UP000319783"/>
    </source>
</evidence>
<organism evidence="2 3">
    <name type="scientific">Candidatus Jettenia ecosi</name>
    <dbReference type="NCBI Taxonomy" id="2494326"/>
    <lineage>
        <taxon>Bacteria</taxon>
        <taxon>Pseudomonadati</taxon>
        <taxon>Planctomycetota</taxon>
        <taxon>Candidatus Brocadiia</taxon>
        <taxon>Candidatus Brocadiales</taxon>
        <taxon>Candidatus Brocadiaceae</taxon>
        <taxon>Candidatus Jettenia</taxon>
    </lineage>
</organism>
<dbReference type="AlphaFoldDB" id="A0A533QE18"/>
<evidence type="ECO:0000256" key="1">
    <source>
        <dbReference type="SAM" id="MobiDB-lite"/>
    </source>
</evidence>
<reference evidence="2 3" key="1">
    <citation type="submission" date="2019-04" db="EMBL/GenBank/DDBJ databases">
        <title>Genome of a novel bacterium Candidatus Jettenia ecosi reconstructed from metagenome of an anammox bioreactor.</title>
        <authorList>
            <person name="Mardanov A.V."/>
            <person name="Beletsky A.V."/>
            <person name="Ravin N.V."/>
            <person name="Botchkova E.A."/>
            <person name="Litti Y.V."/>
            <person name="Nozhevnikova A.N."/>
        </authorList>
    </citation>
    <scope>NUCLEOTIDE SEQUENCE [LARGE SCALE GENOMIC DNA]</scope>
    <source>
        <strain evidence="2">J2</strain>
    </source>
</reference>
<feature type="region of interest" description="Disordered" evidence="1">
    <location>
        <begin position="14"/>
        <end position="37"/>
    </location>
</feature>
<proteinExistence type="predicted"/>
<dbReference type="Proteomes" id="UP000319783">
    <property type="component" value="Unassembled WGS sequence"/>
</dbReference>
<gene>
    <name evidence="2" type="ORF">JETT_0933</name>
</gene>
<comment type="caution">
    <text evidence="2">The sequence shown here is derived from an EMBL/GenBank/DDBJ whole genome shotgun (WGS) entry which is preliminary data.</text>
</comment>
<protein>
    <submittedName>
        <fullName evidence="2">Uncharacterized protein</fullName>
    </submittedName>
</protein>